<keyword evidence="9" id="KW-0539">Nucleus</keyword>
<dbReference type="GO" id="GO:0006629">
    <property type="term" value="P:lipid metabolic process"/>
    <property type="evidence" value="ECO:0007669"/>
    <property type="project" value="UniProtKB-KW"/>
</dbReference>
<proteinExistence type="inferred from homology"/>
<dbReference type="Pfam" id="PF09771">
    <property type="entry name" value="Tmemb_18A"/>
    <property type="match status" value="1"/>
</dbReference>
<feature type="transmembrane region" description="Helical" evidence="11">
    <location>
        <begin position="126"/>
        <end position="143"/>
    </location>
</feature>
<evidence type="ECO:0000256" key="2">
    <source>
        <dbReference type="ARBA" id="ARBA00004496"/>
    </source>
</evidence>
<reference evidence="12" key="1">
    <citation type="submission" date="2021-02" db="EMBL/GenBank/DDBJ databases">
        <authorList>
            <person name="Nowell W R."/>
        </authorList>
    </citation>
    <scope>NUCLEOTIDE SEQUENCE</scope>
</reference>
<comment type="subcellular location">
    <subcellularLocation>
        <location evidence="2">Cytoplasm</location>
    </subcellularLocation>
    <subcellularLocation>
        <location evidence="1">Nucleus membrane</location>
        <topology evidence="1">Multi-pass membrane protein</topology>
    </subcellularLocation>
</comment>
<name>A0A813VMW1_9BILA</name>
<evidence type="ECO:0000313" key="12">
    <source>
        <dbReference type="EMBL" id="CAF0848129.1"/>
    </source>
</evidence>
<keyword evidence="7" id="KW-0443">Lipid metabolism</keyword>
<evidence type="ECO:0000313" key="13">
    <source>
        <dbReference type="Proteomes" id="UP000663882"/>
    </source>
</evidence>
<evidence type="ECO:0000256" key="9">
    <source>
        <dbReference type="ARBA" id="ARBA00023242"/>
    </source>
</evidence>
<keyword evidence="8 11" id="KW-0472">Membrane</keyword>
<gene>
    <name evidence="12" type="ORF">RFH988_LOCUS6310</name>
</gene>
<keyword evidence="4" id="KW-0963">Cytoplasm</keyword>
<protein>
    <recommendedName>
        <fullName evidence="10">Transmembrane protein 188</fullName>
    </recommendedName>
</protein>
<keyword evidence="5 11" id="KW-0812">Transmembrane</keyword>
<dbReference type="GO" id="GO:0071595">
    <property type="term" value="C:Nem1-Spo7 phosphatase complex"/>
    <property type="evidence" value="ECO:0007669"/>
    <property type="project" value="InterPro"/>
</dbReference>
<evidence type="ECO:0000256" key="1">
    <source>
        <dbReference type="ARBA" id="ARBA00004232"/>
    </source>
</evidence>
<feature type="transmembrane region" description="Helical" evidence="11">
    <location>
        <begin position="77"/>
        <end position="94"/>
    </location>
</feature>
<dbReference type="EMBL" id="CAJNOO010000187">
    <property type="protein sequence ID" value="CAF0848129.1"/>
    <property type="molecule type" value="Genomic_DNA"/>
</dbReference>
<keyword evidence="6 11" id="KW-1133">Transmembrane helix</keyword>
<comment type="similarity">
    <text evidence="3">Belongs to the CNEP1R1 family.</text>
</comment>
<evidence type="ECO:0000256" key="11">
    <source>
        <dbReference type="SAM" id="Phobius"/>
    </source>
</evidence>
<dbReference type="PANTHER" id="PTHR20996">
    <property type="entry name" value="NUCLEAR ENVELOPE PHOSPHATASE-REGULATORY SUBUNIT 1"/>
    <property type="match status" value="1"/>
</dbReference>
<evidence type="ECO:0000256" key="8">
    <source>
        <dbReference type="ARBA" id="ARBA00023136"/>
    </source>
</evidence>
<dbReference type="AlphaFoldDB" id="A0A813VMW1"/>
<accession>A0A813VMW1</accession>
<organism evidence="12 13">
    <name type="scientific">Rotaria sordida</name>
    <dbReference type="NCBI Taxonomy" id="392033"/>
    <lineage>
        <taxon>Eukaryota</taxon>
        <taxon>Metazoa</taxon>
        <taxon>Spiralia</taxon>
        <taxon>Gnathifera</taxon>
        <taxon>Rotifera</taxon>
        <taxon>Eurotatoria</taxon>
        <taxon>Bdelloidea</taxon>
        <taxon>Philodinida</taxon>
        <taxon>Philodinidae</taxon>
        <taxon>Rotaria</taxon>
    </lineage>
</organism>
<evidence type="ECO:0000256" key="6">
    <source>
        <dbReference type="ARBA" id="ARBA00022989"/>
    </source>
</evidence>
<sequence>MLTFSSHGLRIIKERKKKYQRLAEKNRTIIILFDDTLKISLSLFKKNMDQADDLKAFERRMIEIVSSLQPSIWRWRVILLILIVVTFVTFYALITDDTSTKLTTVNISSDKSFLSSLYSNLFRKQIYFSVSFALLIFAFLFGIHRKMFSSSIIIARFRYILADYNMSCDSDGRLILKPRPTSSYLSGSS</sequence>
<comment type="caution">
    <text evidence="12">The sequence shown here is derived from an EMBL/GenBank/DDBJ whole genome shotgun (WGS) entry which is preliminary data.</text>
</comment>
<dbReference type="Proteomes" id="UP000663882">
    <property type="component" value="Unassembled WGS sequence"/>
</dbReference>
<dbReference type="GO" id="GO:0005737">
    <property type="term" value="C:cytoplasm"/>
    <property type="evidence" value="ECO:0007669"/>
    <property type="project" value="UniProtKB-SubCell"/>
</dbReference>
<dbReference type="InterPro" id="IPR019168">
    <property type="entry name" value="NEP1-R1"/>
</dbReference>
<dbReference type="GO" id="GO:0031965">
    <property type="term" value="C:nuclear membrane"/>
    <property type="evidence" value="ECO:0007669"/>
    <property type="project" value="UniProtKB-SubCell"/>
</dbReference>
<evidence type="ECO:0000256" key="5">
    <source>
        <dbReference type="ARBA" id="ARBA00022692"/>
    </source>
</evidence>
<evidence type="ECO:0000256" key="4">
    <source>
        <dbReference type="ARBA" id="ARBA00022490"/>
    </source>
</evidence>
<evidence type="ECO:0000256" key="7">
    <source>
        <dbReference type="ARBA" id="ARBA00023098"/>
    </source>
</evidence>
<evidence type="ECO:0000256" key="10">
    <source>
        <dbReference type="ARBA" id="ARBA00030458"/>
    </source>
</evidence>
<dbReference type="PANTHER" id="PTHR20996:SF1">
    <property type="entry name" value="NUCLEAR ENVELOPE PHOSPHATASE-REGULATORY SUBUNIT 1"/>
    <property type="match status" value="1"/>
</dbReference>
<dbReference type="OrthoDB" id="5786980at2759"/>
<evidence type="ECO:0000256" key="3">
    <source>
        <dbReference type="ARBA" id="ARBA00010998"/>
    </source>
</evidence>